<dbReference type="InterPro" id="IPR001789">
    <property type="entry name" value="Sig_transdc_resp-reg_receiver"/>
</dbReference>
<dbReference type="SUPFAM" id="SSF52172">
    <property type="entry name" value="CheY-like"/>
    <property type="match status" value="1"/>
</dbReference>
<keyword evidence="4" id="KW-1185">Reference proteome</keyword>
<dbReference type="OrthoDB" id="582170at2"/>
<organism evidence="3 4">
    <name type="scientific">Palleronia aestuarii</name>
    <dbReference type="NCBI Taxonomy" id="568105"/>
    <lineage>
        <taxon>Bacteria</taxon>
        <taxon>Pseudomonadati</taxon>
        <taxon>Pseudomonadota</taxon>
        <taxon>Alphaproteobacteria</taxon>
        <taxon>Rhodobacterales</taxon>
        <taxon>Roseobacteraceae</taxon>
        <taxon>Palleronia</taxon>
    </lineage>
</organism>
<feature type="domain" description="Response regulatory" evidence="2">
    <location>
        <begin position="20"/>
        <end position="135"/>
    </location>
</feature>
<dbReference type="InterPro" id="IPR011006">
    <property type="entry name" value="CheY-like_superfamily"/>
</dbReference>
<gene>
    <name evidence="3" type="ORF">LX81_04398</name>
</gene>
<dbReference type="Proteomes" id="UP000248916">
    <property type="component" value="Unassembled WGS sequence"/>
</dbReference>
<keyword evidence="1" id="KW-0597">Phosphoprotein</keyword>
<dbReference type="GO" id="GO:0000160">
    <property type="term" value="P:phosphorelay signal transduction system"/>
    <property type="evidence" value="ECO:0007669"/>
    <property type="project" value="InterPro"/>
</dbReference>
<dbReference type="Gene3D" id="3.40.50.2300">
    <property type="match status" value="1"/>
</dbReference>
<evidence type="ECO:0000259" key="2">
    <source>
        <dbReference type="PROSITE" id="PS50110"/>
    </source>
</evidence>
<protein>
    <submittedName>
        <fullName evidence="3">CheY-like chemotaxis protein</fullName>
    </submittedName>
</protein>
<dbReference type="EMBL" id="QKZL01000068">
    <property type="protein sequence ID" value="PZX09662.1"/>
    <property type="molecule type" value="Genomic_DNA"/>
</dbReference>
<evidence type="ECO:0000313" key="4">
    <source>
        <dbReference type="Proteomes" id="UP000248916"/>
    </source>
</evidence>
<dbReference type="AlphaFoldDB" id="A0A2W7NEB8"/>
<dbReference type="PROSITE" id="PS50110">
    <property type="entry name" value="RESPONSE_REGULATORY"/>
    <property type="match status" value="1"/>
</dbReference>
<dbReference type="RefSeq" id="WP_111539306.1">
    <property type="nucleotide sequence ID" value="NZ_QKZL01000068.1"/>
</dbReference>
<reference evidence="3 4" key="1">
    <citation type="submission" date="2018-06" db="EMBL/GenBank/DDBJ databases">
        <title>Genomic Encyclopedia of Archaeal and Bacterial Type Strains, Phase II (KMG-II): from individual species to whole genera.</title>
        <authorList>
            <person name="Goeker M."/>
        </authorList>
    </citation>
    <scope>NUCLEOTIDE SEQUENCE [LARGE SCALE GENOMIC DNA]</scope>
    <source>
        <strain evidence="3 4">DSM 22009</strain>
    </source>
</reference>
<evidence type="ECO:0000256" key="1">
    <source>
        <dbReference type="PROSITE-ProRule" id="PRU00169"/>
    </source>
</evidence>
<feature type="modified residue" description="4-aspartylphosphate" evidence="1">
    <location>
        <position position="74"/>
    </location>
</feature>
<name>A0A2W7NEB8_9RHOB</name>
<sequence length="147" mass="16298">MTNQITRSSPSGDGVLIGTRVLVIEDDPFVAWKLSADLSKHGAIVYSPRREARNIESLFGPTPWLEKVDVAILDVNLETHTSEEMAKRLHAEGIPFVFHTGDNSSVGDFLLDFDVPVIPKPTHIDVIVRTLQNVLTSSLNEERVHTT</sequence>
<comment type="caution">
    <text evidence="3">The sequence shown here is derived from an EMBL/GenBank/DDBJ whole genome shotgun (WGS) entry which is preliminary data.</text>
</comment>
<accession>A0A2W7NEB8</accession>
<proteinExistence type="predicted"/>
<evidence type="ECO:0000313" key="3">
    <source>
        <dbReference type="EMBL" id="PZX09662.1"/>
    </source>
</evidence>